<accession>A0A967KEK2</accession>
<feature type="transmembrane region" description="Helical" evidence="1">
    <location>
        <begin position="47"/>
        <end position="67"/>
    </location>
</feature>
<dbReference type="EMBL" id="JAAQPH010000016">
    <property type="protein sequence ID" value="NIA70785.1"/>
    <property type="molecule type" value="Genomic_DNA"/>
</dbReference>
<keyword evidence="1" id="KW-0812">Transmembrane</keyword>
<evidence type="ECO:0000313" key="3">
    <source>
        <dbReference type="Proteomes" id="UP000761264"/>
    </source>
</evidence>
<dbReference type="AlphaFoldDB" id="A0A967KEK2"/>
<feature type="transmembrane region" description="Helical" evidence="1">
    <location>
        <begin position="79"/>
        <end position="100"/>
    </location>
</feature>
<feature type="transmembrane region" description="Helical" evidence="1">
    <location>
        <begin position="145"/>
        <end position="164"/>
    </location>
</feature>
<feature type="transmembrane region" description="Helical" evidence="1">
    <location>
        <begin position="106"/>
        <end position="125"/>
    </location>
</feature>
<evidence type="ECO:0008006" key="4">
    <source>
        <dbReference type="Google" id="ProtNLM"/>
    </source>
</evidence>
<dbReference type="Proteomes" id="UP000761264">
    <property type="component" value="Unassembled WGS sequence"/>
</dbReference>
<sequence length="165" mass="17078">MSIVIASVLLYGAVLVLGGLVLRRGGDAVPEALRISWDQALSVTPRIILAVIGAGFIAALVPPEWVAAFVGRDTGFAGLLLASLIGALTPGGPMLAFAVGGAAMEVGAGAPQMMAFVSAWSLFNFNRMLVWEFPIMGHRSTLQRFAIALPLPVLIGLAVGQLGLL</sequence>
<gene>
    <name evidence="2" type="ORF">HBA54_19480</name>
</gene>
<reference evidence="2" key="1">
    <citation type="submission" date="2020-03" db="EMBL/GenBank/DDBJ databases">
        <title>Genome of Pelagibius litoralis DSM 21314T.</title>
        <authorList>
            <person name="Wang G."/>
        </authorList>
    </citation>
    <scope>NUCLEOTIDE SEQUENCE</scope>
    <source>
        <strain evidence="2">DSM 21314</strain>
    </source>
</reference>
<evidence type="ECO:0000256" key="1">
    <source>
        <dbReference type="SAM" id="Phobius"/>
    </source>
</evidence>
<comment type="caution">
    <text evidence="2">The sequence shown here is derived from an EMBL/GenBank/DDBJ whole genome shotgun (WGS) entry which is preliminary data.</text>
</comment>
<proteinExistence type="predicted"/>
<organism evidence="2 3">
    <name type="scientific">Pelagibius litoralis</name>
    <dbReference type="NCBI Taxonomy" id="374515"/>
    <lineage>
        <taxon>Bacteria</taxon>
        <taxon>Pseudomonadati</taxon>
        <taxon>Pseudomonadota</taxon>
        <taxon>Alphaproteobacteria</taxon>
        <taxon>Rhodospirillales</taxon>
        <taxon>Rhodovibrionaceae</taxon>
        <taxon>Pelagibius</taxon>
    </lineage>
</organism>
<keyword evidence="1" id="KW-0472">Membrane</keyword>
<dbReference type="RefSeq" id="WP_167227751.1">
    <property type="nucleotide sequence ID" value="NZ_JAAQPH010000016.1"/>
</dbReference>
<keyword evidence="3" id="KW-1185">Reference proteome</keyword>
<protein>
    <recommendedName>
        <fullName evidence="4">Permease</fullName>
    </recommendedName>
</protein>
<name>A0A967KEK2_9PROT</name>
<evidence type="ECO:0000313" key="2">
    <source>
        <dbReference type="EMBL" id="NIA70785.1"/>
    </source>
</evidence>
<keyword evidence="1" id="KW-1133">Transmembrane helix</keyword>